<organism evidence="1 2">
    <name type="scientific">Alosa alosa</name>
    <name type="common">allis shad</name>
    <dbReference type="NCBI Taxonomy" id="278164"/>
    <lineage>
        <taxon>Eukaryota</taxon>
        <taxon>Metazoa</taxon>
        <taxon>Chordata</taxon>
        <taxon>Craniata</taxon>
        <taxon>Vertebrata</taxon>
        <taxon>Euteleostomi</taxon>
        <taxon>Actinopterygii</taxon>
        <taxon>Neopterygii</taxon>
        <taxon>Teleostei</taxon>
        <taxon>Clupei</taxon>
        <taxon>Clupeiformes</taxon>
        <taxon>Clupeoidei</taxon>
        <taxon>Clupeidae</taxon>
        <taxon>Alosa</taxon>
    </lineage>
</organism>
<proteinExistence type="predicted"/>
<evidence type="ECO:0000313" key="1">
    <source>
        <dbReference type="EMBL" id="KAG5278651.1"/>
    </source>
</evidence>
<protein>
    <recommendedName>
        <fullName evidence="3">Secreted protein</fullName>
    </recommendedName>
</protein>
<sequence length="106" mass="12066">MKKATRVYICFWFASSIMSAKNRSGQETCAVENMANQLEHPQGSCEGSPQAFVLQDGWKELFDQPLQRAEVAIFWRHPRLVVLLKLVEATMKRQQKEKAGGKGCCY</sequence>
<name>A0AAV6H037_9TELE</name>
<accession>A0AAV6H037</accession>
<evidence type="ECO:0000313" key="2">
    <source>
        <dbReference type="Proteomes" id="UP000823561"/>
    </source>
</evidence>
<dbReference type="AlphaFoldDB" id="A0AAV6H037"/>
<comment type="caution">
    <text evidence="1">The sequence shown here is derived from an EMBL/GenBank/DDBJ whole genome shotgun (WGS) entry which is preliminary data.</text>
</comment>
<keyword evidence="2" id="KW-1185">Reference proteome</keyword>
<reference evidence="1" key="1">
    <citation type="submission" date="2020-10" db="EMBL/GenBank/DDBJ databases">
        <title>Chromosome-scale genome assembly of the Allis shad, Alosa alosa.</title>
        <authorList>
            <person name="Margot Z."/>
            <person name="Christophe K."/>
            <person name="Cabau C."/>
            <person name="Louis A."/>
            <person name="Berthelot C."/>
            <person name="Parey E."/>
            <person name="Roest Crollius H."/>
            <person name="Montfort J."/>
            <person name="Robinson-Rechavi M."/>
            <person name="Bucao C."/>
            <person name="Bouchez O."/>
            <person name="Gislard M."/>
            <person name="Lluch J."/>
            <person name="Milhes M."/>
            <person name="Lampietro C."/>
            <person name="Lopez Roques C."/>
            <person name="Donnadieu C."/>
            <person name="Braasch I."/>
            <person name="Desvignes T."/>
            <person name="Postlethwait J."/>
            <person name="Bobe J."/>
            <person name="Guiguen Y."/>
        </authorList>
    </citation>
    <scope>NUCLEOTIDE SEQUENCE</scope>
    <source>
        <strain evidence="1">M-15738</strain>
        <tissue evidence="1">Blood</tissue>
    </source>
</reference>
<gene>
    <name evidence="1" type="ORF">AALO_G00101280</name>
</gene>
<dbReference type="Proteomes" id="UP000823561">
    <property type="component" value="Chromosome 7"/>
</dbReference>
<dbReference type="EMBL" id="JADWDJ010000007">
    <property type="protein sequence ID" value="KAG5278651.1"/>
    <property type="molecule type" value="Genomic_DNA"/>
</dbReference>
<evidence type="ECO:0008006" key="3">
    <source>
        <dbReference type="Google" id="ProtNLM"/>
    </source>
</evidence>